<name>A0ABM7PRT8_SINCY</name>
<keyword evidence="1 5" id="KW-0436">Ligase</keyword>
<dbReference type="SUPFAM" id="SSF55931">
    <property type="entry name" value="Glutamine synthetase/guanido kinase"/>
    <property type="match status" value="1"/>
</dbReference>
<evidence type="ECO:0000256" key="2">
    <source>
        <dbReference type="ARBA" id="ARBA00022741"/>
    </source>
</evidence>
<dbReference type="PANTHER" id="PTHR36510">
    <property type="entry name" value="GLUTAMATE--CYSTEINE LIGASE 2-RELATED"/>
    <property type="match status" value="1"/>
</dbReference>
<comment type="function">
    <text evidence="5">ATP-dependent carboxylate-amine ligase which exhibits weak glutamate--cysteine ligase activity.</text>
</comment>
<dbReference type="GO" id="GO:0016874">
    <property type="term" value="F:ligase activity"/>
    <property type="evidence" value="ECO:0007669"/>
    <property type="project" value="UniProtKB-KW"/>
</dbReference>
<organism evidence="7 8">
    <name type="scientific">Sinomonas cyclohexanicum</name>
    <name type="common">Corynebacterium cyclohexanicum</name>
    <dbReference type="NCBI Taxonomy" id="322009"/>
    <lineage>
        <taxon>Bacteria</taxon>
        <taxon>Bacillati</taxon>
        <taxon>Actinomycetota</taxon>
        <taxon>Actinomycetes</taxon>
        <taxon>Micrococcales</taxon>
        <taxon>Micrococcaceae</taxon>
        <taxon>Sinomonas</taxon>
    </lineage>
</organism>
<dbReference type="Pfam" id="PF04107">
    <property type="entry name" value="GCS2"/>
    <property type="match status" value="1"/>
</dbReference>
<dbReference type="NCBIfam" id="NF010041">
    <property type="entry name" value="PRK13517.1-1"/>
    <property type="match status" value="1"/>
</dbReference>
<dbReference type="InterPro" id="IPR011793">
    <property type="entry name" value="YbdK"/>
</dbReference>
<dbReference type="InterPro" id="IPR050141">
    <property type="entry name" value="GCL_type2/YbdK_subfam"/>
</dbReference>
<dbReference type="EC" id="6.3.2.2" evidence="5"/>
<feature type="compositionally biased region" description="Basic and acidic residues" evidence="6">
    <location>
        <begin position="360"/>
        <end position="371"/>
    </location>
</feature>
<dbReference type="InterPro" id="IPR006336">
    <property type="entry name" value="GCS2"/>
</dbReference>
<protein>
    <recommendedName>
        <fullName evidence="5">Putative glutamate--cysteine ligase 2</fullName>
        <ecNumber evidence="5">6.3.2.2</ecNumber>
    </recommendedName>
    <alternativeName>
        <fullName evidence="5">Gamma-glutamylcysteine synthetase 2</fullName>
        <shortName evidence="5">GCS 2</shortName>
        <shortName evidence="5">Gamma-GCS 2</shortName>
    </alternativeName>
</protein>
<keyword evidence="3 5" id="KW-0067">ATP-binding</keyword>
<comment type="similarity">
    <text evidence="5">Belongs to the glutamate--cysteine ligase type 2 family. YbdK subfamily.</text>
</comment>
<proteinExistence type="inferred from homology"/>
<dbReference type="EMBL" id="AP024525">
    <property type="protein sequence ID" value="BCT74922.1"/>
    <property type="molecule type" value="Genomic_DNA"/>
</dbReference>
<dbReference type="Gene3D" id="3.30.590.20">
    <property type="match status" value="1"/>
</dbReference>
<keyword evidence="2 5" id="KW-0547">Nucleotide-binding</keyword>
<dbReference type="NCBIfam" id="TIGR02050">
    <property type="entry name" value="gshA_cyan_rel"/>
    <property type="match status" value="1"/>
</dbReference>
<dbReference type="HAMAP" id="MF_01609">
    <property type="entry name" value="Glu_cys_ligase_2"/>
    <property type="match status" value="1"/>
</dbReference>
<dbReference type="PANTHER" id="PTHR36510:SF1">
    <property type="entry name" value="GLUTAMATE--CYSTEINE LIGASE 2-RELATED"/>
    <property type="match status" value="1"/>
</dbReference>
<evidence type="ECO:0000313" key="7">
    <source>
        <dbReference type="EMBL" id="BCT74922.1"/>
    </source>
</evidence>
<keyword evidence="8" id="KW-1185">Reference proteome</keyword>
<reference evidence="7 8" key="1">
    <citation type="journal article" date="2021" name="J. Biosci. Bioeng.">
        <title>Identification and characterization of a chc gene cluster responsible for the aromatization pathway of cyclohexanecarboxylate degradation in Sinomonas cyclohexanicum ATCC 51369.</title>
        <authorList>
            <person name="Yamamoto T."/>
            <person name="Hasegawa Y."/>
            <person name="Lau P.C.K."/>
            <person name="Iwaki H."/>
        </authorList>
    </citation>
    <scope>NUCLEOTIDE SEQUENCE [LARGE SCALE GENOMIC DNA]</scope>
    <source>
        <strain evidence="7 8">ATCC 51369</strain>
    </source>
</reference>
<evidence type="ECO:0000313" key="8">
    <source>
        <dbReference type="Proteomes" id="UP001319861"/>
    </source>
</evidence>
<sequence>MEEELLLLDPLTGRPTALADQVLKTAGRPDTLDYEFKLDQIEVQTRPCGDHDGLLREIIAGRRLADSAARALGARAVPLATSPLGSPSMLAPGLRFARISDEYGITAEEQLTCALHVHVHVNCPEEGVAVLDRIRDWLPLLIALSANSPFWHGRDTGYASFRTQAWNRWPTAGPRELYGTLGAYRAAISAMTGTGVAFDEGMAYFDARLSAKHPTVEIRVADVPLVPEDSALIAVVARALVETAAREAAHGAAPLAQSVSSLRLAAWRASRSGLAGDLIHPMTGVPVPAAEAIDALLCHLAPVLREGNELALAEAGIAALFDRGTGERAQRRAAARTGLRSIADLAASTVDEGGEVDDPDLARERLGDDHLGTGASSSLGG</sequence>
<evidence type="ECO:0000256" key="5">
    <source>
        <dbReference type="HAMAP-Rule" id="MF_01609"/>
    </source>
</evidence>
<dbReference type="InterPro" id="IPR014746">
    <property type="entry name" value="Gln_synth/guanido_kin_cat_dom"/>
</dbReference>
<evidence type="ECO:0000256" key="4">
    <source>
        <dbReference type="ARBA" id="ARBA00048819"/>
    </source>
</evidence>
<comment type="catalytic activity">
    <reaction evidence="4 5">
        <text>L-cysteine + L-glutamate + ATP = gamma-L-glutamyl-L-cysteine + ADP + phosphate + H(+)</text>
        <dbReference type="Rhea" id="RHEA:13285"/>
        <dbReference type="ChEBI" id="CHEBI:15378"/>
        <dbReference type="ChEBI" id="CHEBI:29985"/>
        <dbReference type="ChEBI" id="CHEBI:30616"/>
        <dbReference type="ChEBI" id="CHEBI:35235"/>
        <dbReference type="ChEBI" id="CHEBI:43474"/>
        <dbReference type="ChEBI" id="CHEBI:58173"/>
        <dbReference type="ChEBI" id="CHEBI:456216"/>
        <dbReference type="EC" id="6.3.2.2"/>
    </reaction>
</comment>
<feature type="region of interest" description="Disordered" evidence="6">
    <location>
        <begin position="350"/>
        <end position="381"/>
    </location>
</feature>
<evidence type="ECO:0000256" key="3">
    <source>
        <dbReference type="ARBA" id="ARBA00022840"/>
    </source>
</evidence>
<evidence type="ECO:0000256" key="6">
    <source>
        <dbReference type="SAM" id="MobiDB-lite"/>
    </source>
</evidence>
<dbReference type="Proteomes" id="UP001319861">
    <property type="component" value="Chromosome"/>
</dbReference>
<gene>
    <name evidence="7" type="ORF">SCMU_07640</name>
</gene>
<evidence type="ECO:0000256" key="1">
    <source>
        <dbReference type="ARBA" id="ARBA00022598"/>
    </source>
</evidence>
<accession>A0ABM7PRT8</accession>